<gene>
    <name evidence="1" type="ORF">M2280_001015</name>
</gene>
<reference evidence="1 2" key="1">
    <citation type="submission" date="2023-04" db="EMBL/GenBank/DDBJ databases">
        <title>Forest soil microbial communities from Buena Vista Peninsula, Colon Province, Panama.</title>
        <authorList>
            <person name="Bouskill N."/>
        </authorList>
    </citation>
    <scope>NUCLEOTIDE SEQUENCE [LARGE SCALE GENOMIC DNA]</scope>
    <source>
        <strain evidence="1 2">CFH S0262</strain>
    </source>
</reference>
<keyword evidence="2" id="KW-1185">Reference proteome</keyword>
<dbReference type="RefSeq" id="WP_280759176.1">
    <property type="nucleotide sequence ID" value="NZ_JARXVC010000002.1"/>
</dbReference>
<evidence type="ECO:0000313" key="1">
    <source>
        <dbReference type="EMBL" id="MDH6279806.1"/>
    </source>
</evidence>
<protein>
    <submittedName>
        <fullName evidence="1">Uncharacterized protein</fullName>
    </submittedName>
</protein>
<organism evidence="1 2">
    <name type="scientific">Prescottella agglutinans</name>
    <dbReference type="NCBI Taxonomy" id="1644129"/>
    <lineage>
        <taxon>Bacteria</taxon>
        <taxon>Bacillati</taxon>
        <taxon>Actinomycetota</taxon>
        <taxon>Actinomycetes</taxon>
        <taxon>Mycobacteriales</taxon>
        <taxon>Nocardiaceae</taxon>
        <taxon>Prescottella</taxon>
    </lineage>
</organism>
<dbReference type="EMBL" id="JARXVC010000002">
    <property type="protein sequence ID" value="MDH6279806.1"/>
    <property type="molecule type" value="Genomic_DNA"/>
</dbReference>
<evidence type="ECO:0000313" key="2">
    <source>
        <dbReference type="Proteomes" id="UP001160334"/>
    </source>
</evidence>
<dbReference type="Proteomes" id="UP001160334">
    <property type="component" value="Unassembled WGS sequence"/>
</dbReference>
<name>A0ABT6M661_9NOCA</name>
<sequence length="64" mass="6614">MISSPHRLKGGALLLGAEEPGRPGPFGTWTADLEPTGPDVEDTAPPGSGCLPELGRTVCSRWTA</sequence>
<proteinExistence type="predicted"/>
<comment type="caution">
    <text evidence="1">The sequence shown here is derived from an EMBL/GenBank/DDBJ whole genome shotgun (WGS) entry which is preliminary data.</text>
</comment>
<accession>A0ABT6M661</accession>